<evidence type="ECO:0000313" key="2">
    <source>
        <dbReference type="EMBL" id="OJA20206.1"/>
    </source>
</evidence>
<sequence length="614" mass="69374">MHLKESDFETLIADATHRSFLAIGQLTVIATGRSCLPSQFERMVEVMFLLLDARHIPYNGDTWSQDVEAPCAALTFIGSTFYIWLSNDSMASSLIAGFLSHWGNIRRWIIYLHTACIKAESLDISIRLDCKAAVVSFLALTRDRLLVGWSKKVIADTKIMPLIFELWKLETSDVRFSSYTGRSRADRESVILNSCFMMAHETNTSIDWDHALRPFDGQPSYVSRTALSHLAQEMARNNLDPECIAWDVHIITAISFRDDMRESLFRLGAITTHTNLIHLIVGRSFHSSDLTFAARCISNASLFLRGRLQESDGIPWISEALRADIVMALVKCQRFIPFMDSDKAREAPSDLLHSILPAYTAYRSLLPPIVKAVHAVKDLGLEKKLDTKGKLYAGWQCLHETTERRRVLKCDEPHQAHVQTCHNENCRKTLPTASRVSGTTGGGESTKYTAPEFKNAPHGLHYPTVGEMRAISNRDLKFLDRVIENELLKHRPRIASHGLKINVIELDITRGEPNITFDSRGIQQSPFKLLCRCEHYMDEKWKSMRQHAIRTDEPCVLVRVFIPGGIARKVVLRAIPLFKVLGNPVKQSAVFATYVYTCCGRPGLEINNQSPLKV</sequence>
<accession>A0A1J8QEU1</accession>
<reference evidence="2 3" key="1">
    <citation type="submission" date="2016-03" db="EMBL/GenBank/DDBJ databases">
        <title>Comparative genomics of the ectomycorrhizal sister species Rhizopogon vinicolor and Rhizopogon vesiculosus (Basidiomycota: Boletales) reveals a divergence of the mating type B locus.</title>
        <authorList>
            <person name="Mujic A.B."/>
            <person name="Kuo A."/>
            <person name="Tritt A."/>
            <person name="Lipzen A."/>
            <person name="Chen C."/>
            <person name="Johnson J."/>
            <person name="Sharma A."/>
            <person name="Barry K."/>
            <person name="Grigoriev I.V."/>
            <person name="Spatafora J.W."/>
        </authorList>
    </citation>
    <scope>NUCLEOTIDE SEQUENCE [LARGE SCALE GENOMIC DNA]</scope>
    <source>
        <strain evidence="2 3">AM-OR11-056</strain>
    </source>
</reference>
<evidence type="ECO:0000313" key="3">
    <source>
        <dbReference type="Proteomes" id="UP000183567"/>
    </source>
</evidence>
<dbReference type="Proteomes" id="UP000183567">
    <property type="component" value="Unassembled WGS sequence"/>
</dbReference>
<dbReference type="AlphaFoldDB" id="A0A1J8QEU1"/>
<dbReference type="STRING" id="180088.A0A1J8QEU1"/>
<name>A0A1J8QEU1_9AGAM</name>
<dbReference type="EMBL" id="LVVM01000673">
    <property type="protein sequence ID" value="OJA20206.1"/>
    <property type="molecule type" value="Genomic_DNA"/>
</dbReference>
<protein>
    <submittedName>
        <fullName evidence="2">Uncharacterized protein</fullName>
    </submittedName>
</protein>
<proteinExistence type="predicted"/>
<gene>
    <name evidence="2" type="ORF">AZE42_04621</name>
</gene>
<keyword evidence="3" id="KW-1185">Reference proteome</keyword>
<evidence type="ECO:0000256" key="1">
    <source>
        <dbReference type="SAM" id="MobiDB-lite"/>
    </source>
</evidence>
<dbReference type="OrthoDB" id="549788at2759"/>
<feature type="region of interest" description="Disordered" evidence="1">
    <location>
        <begin position="432"/>
        <end position="452"/>
    </location>
</feature>
<comment type="caution">
    <text evidence="2">The sequence shown here is derived from an EMBL/GenBank/DDBJ whole genome shotgun (WGS) entry which is preliminary data.</text>
</comment>
<organism evidence="2 3">
    <name type="scientific">Rhizopogon vesiculosus</name>
    <dbReference type="NCBI Taxonomy" id="180088"/>
    <lineage>
        <taxon>Eukaryota</taxon>
        <taxon>Fungi</taxon>
        <taxon>Dikarya</taxon>
        <taxon>Basidiomycota</taxon>
        <taxon>Agaricomycotina</taxon>
        <taxon>Agaricomycetes</taxon>
        <taxon>Agaricomycetidae</taxon>
        <taxon>Boletales</taxon>
        <taxon>Suillineae</taxon>
        <taxon>Rhizopogonaceae</taxon>
        <taxon>Rhizopogon</taxon>
    </lineage>
</organism>